<dbReference type="PANTHER" id="PTHR37305:SF1">
    <property type="entry name" value="MEMBRANE PROTEIN"/>
    <property type="match status" value="1"/>
</dbReference>
<dbReference type="GO" id="GO:0140359">
    <property type="term" value="F:ABC-type transporter activity"/>
    <property type="evidence" value="ECO:0007669"/>
    <property type="project" value="InterPro"/>
</dbReference>
<keyword evidence="3" id="KW-1185">Reference proteome</keyword>
<name>A0A4Q7J5Y3_9PSEU</name>
<dbReference type="AlphaFoldDB" id="A0A4Q7J5Y3"/>
<dbReference type="RefSeq" id="WP_130476004.1">
    <property type="nucleotide sequence ID" value="NZ_SFCC01000007.1"/>
</dbReference>
<keyword evidence="1" id="KW-0472">Membrane</keyword>
<evidence type="ECO:0000256" key="1">
    <source>
        <dbReference type="SAM" id="Phobius"/>
    </source>
</evidence>
<sequence length="320" mass="33971">MGRTEKLARANAAVDHGVHTDPAALDELTDAATHESMDVGPDGAVAGYKAGRTLRLGVELRRQLKRRRTQLVLGLVALLPFILVIAFEIGEANPNRRTGGFVDLATASAPNFVVLALFVSGTFLLPMIVALFFGDTIASEASWSSLKYLLATPIPRHRVLRQKAIASAILSIIALVLLPLVALGVGVIWYGAGDAISPTGDAVAFSDSVLAIGLAIVYIVIQLAWVAGLAMLLSVLTDAPLGAVGGAVLVAIVSQILDQITALEDLRDYLPTHFSYAWMDLIATDIDWTRMANGALSATLYATVFALLAARRFARKDITS</sequence>
<evidence type="ECO:0000313" key="3">
    <source>
        <dbReference type="Proteomes" id="UP000292003"/>
    </source>
</evidence>
<dbReference type="Proteomes" id="UP000292003">
    <property type="component" value="Unassembled WGS sequence"/>
</dbReference>
<dbReference type="OrthoDB" id="3822483at2"/>
<dbReference type="GO" id="GO:0005886">
    <property type="term" value="C:plasma membrane"/>
    <property type="evidence" value="ECO:0007669"/>
    <property type="project" value="UniProtKB-SubCell"/>
</dbReference>
<organism evidence="2 3">
    <name type="scientific">Amycolatopsis suaedae</name>
    <dbReference type="NCBI Taxonomy" id="2510978"/>
    <lineage>
        <taxon>Bacteria</taxon>
        <taxon>Bacillati</taxon>
        <taxon>Actinomycetota</taxon>
        <taxon>Actinomycetes</taxon>
        <taxon>Pseudonocardiales</taxon>
        <taxon>Pseudonocardiaceae</taxon>
        <taxon>Amycolatopsis</taxon>
    </lineage>
</organism>
<feature type="transmembrane region" description="Helical" evidence="1">
    <location>
        <begin position="109"/>
        <end position="133"/>
    </location>
</feature>
<feature type="transmembrane region" description="Helical" evidence="1">
    <location>
        <begin position="210"/>
        <end position="232"/>
    </location>
</feature>
<evidence type="ECO:0000313" key="2">
    <source>
        <dbReference type="EMBL" id="RZQ63000.1"/>
    </source>
</evidence>
<feature type="transmembrane region" description="Helical" evidence="1">
    <location>
        <begin position="71"/>
        <end position="89"/>
    </location>
</feature>
<keyword evidence="1" id="KW-1133">Transmembrane helix</keyword>
<reference evidence="2 3" key="1">
    <citation type="submission" date="2019-02" db="EMBL/GenBank/DDBJ databases">
        <title>Draft genome sequence of Amycolatopsis sp. 8-3EHSu isolated from roots of Suaeda maritima.</title>
        <authorList>
            <person name="Duangmal K."/>
            <person name="Chantavorakit T."/>
        </authorList>
    </citation>
    <scope>NUCLEOTIDE SEQUENCE [LARGE SCALE GENOMIC DNA]</scope>
    <source>
        <strain evidence="2 3">8-3EHSu</strain>
    </source>
</reference>
<accession>A0A4Q7J5Y3</accession>
<proteinExistence type="predicted"/>
<dbReference type="PANTHER" id="PTHR37305">
    <property type="entry name" value="INTEGRAL MEMBRANE PROTEIN-RELATED"/>
    <property type="match status" value="1"/>
</dbReference>
<keyword evidence="1" id="KW-0812">Transmembrane</keyword>
<protein>
    <submittedName>
        <fullName evidence="2">ABC transporter permease</fullName>
    </submittedName>
</protein>
<comment type="caution">
    <text evidence="2">The sequence shown here is derived from an EMBL/GenBank/DDBJ whole genome shotgun (WGS) entry which is preliminary data.</text>
</comment>
<dbReference type="EMBL" id="SFCC01000007">
    <property type="protein sequence ID" value="RZQ63000.1"/>
    <property type="molecule type" value="Genomic_DNA"/>
</dbReference>
<feature type="transmembrane region" description="Helical" evidence="1">
    <location>
        <begin position="239"/>
        <end position="257"/>
    </location>
</feature>
<feature type="transmembrane region" description="Helical" evidence="1">
    <location>
        <begin position="291"/>
        <end position="310"/>
    </location>
</feature>
<dbReference type="Pfam" id="PF12679">
    <property type="entry name" value="ABC2_membrane_2"/>
    <property type="match status" value="1"/>
</dbReference>
<feature type="transmembrane region" description="Helical" evidence="1">
    <location>
        <begin position="164"/>
        <end position="190"/>
    </location>
</feature>
<gene>
    <name evidence="2" type="ORF">EWH70_15000</name>
</gene>